<dbReference type="AlphaFoldDB" id="A0A6A5GZF6"/>
<evidence type="ECO:0000256" key="2">
    <source>
        <dbReference type="SAM" id="Phobius"/>
    </source>
</evidence>
<protein>
    <submittedName>
        <fullName evidence="3">Uncharacterized protein</fullName>
    </submittedName>
</protein>
<evidence type="ECO:0000313" key="3">
    <source>
        <dbReference type="EMBL" id="KAF1759906.1"/>
    </source>
</evidence>
<dbReference type="EMBL" id="WUAV01000003">
    <property type="protein sequence ID" value="KAF1759906.1"/>
    <property type="molecule type" value="Genomic_DNA"/>
</dbReference>
<dbReference type="RefSeq" id="XP_053586243.1">
    <property type="nucleotide sequence ID" value="XM_053726666.1"/>
</dbReference>
<name>A0A6A5GZF6_CAERE</name>
<dbReference type="CTD" id="9814111"/>
<comment type="caution">
    <text evidence="3">The sequence shown here is derived from an EMBL/GenBank/DDBJ whole genome shotgun (WGS) entry which is preliminary data.</text>
</comment>
<feature type="transmembrane region" description="Helical" evidence="2">
    <location>
        <begin position="218"/>
        <end position="238"/>
    </location>
</feature>
<dbReference type="KEGG" id="crq:GCK72_008151"/>
<keyword evidence="2" id="KW-0472">Membrane</keyword>
<dbReference type="GeneID" id="9814111"/>
<keyword evidence="2" id="KW-0812">Transmembrane</keyword>
<reference evidence="3 4" key="1">
    <citation type="submission" date="2019-12" db="EMBL/GenBank/DDBJ databases">
        <title>Chromosome-level assembly of the Caenorhabditis remanei genome.</title>
        <authorList>
            <person name="Teterina A.A."/>
            <person name="Willis J.H."/>
            <person name="Phillips P.C."/>
        </authorList>
    </citation>
    <scope>NUCLEOTIDE SEQUENCE [LARGE SCALE GENOMIC DNA]</scope>
    <source>
        <strain evidence="3 4">PX506</strain>
        <tissue evidence="3">Whole organism</tissue>
    </source>
</reference>
<gene>
    <name evidence="3" type="ORF">GCK72_008151</name>
</gene>
<keyword evidence="2" id="KW-1133">Transmembrane helix</keyword>
<sequence length="266" mass="30881">MPSKYFRLFRKTPRLSKPFDPLIESEIPAIDESDATSSAMTSTSRGYQRVDSSDVGSLLMEEGDNPHEALLHRNNDDYASTYHHVGVEYDSYEELERHEMDDRVAEIPEGFHRRQRRRVTRAGLGRAEYYEDNHIHSCDKEDLPENPHVCPYAKKKRRRKVYIENEEVELELELSLISAMVSGHEDIDDESDDESKDEDEEEEETGIRKFAKLVLPHVALVLLTCTYTVIGALIFYSVEQPHEQMMKEQQLKMYRGCHGITDCHTE</sequence>
<feature type="region of interest" description="Disordered" evidence="1">
    <location>
        <begin position="184"/>
        <end position="204"/>
    </location>
</feature>
<evidence type="ECO:0000256" key="1">
    <source>
        <dbReference type="SAM" id="MobiDB-lite"/>
    </source>
</evidence>
<dbReference type="Proteomes" id="UP000483820">
    <property type="component" value="Chromosome III"/>
</dbReference>
<accession>A0A6A5GZF6</accession>
<organism evidence="3 4">
    <name type="scientific">Caenorhabditis remanei</name>
    <name type="common">Caenorhabditis vulgaris</name>
    <dbReference type="NCBI Taxonomy" id="31234"/>
    <lineage>
        <taxon>Eukaryota</taxon>
        <taxon>Metazoa</taxon>
        <taxon>Ecdysozoa</taxon>
        <taxon>Nematoda</taxon>
        <taxon>Chromadorea</taxon>
        <taxon>Rhabditida</taxon>
        <taxon>Rhabditina</taxon>
        <taxon>Rhabditomorpha</taxon>
        <taxon>Rhabditoidea</taxon>
        <taxon>Rhabditidae</taxon>
        <taxon>Peloderinae</taxon>
        <taxon>Caenorhabditis</taxon>
    </lineage>
</organism>
<evidence type="ECO:0000313" key="4">
    <source>
        <dbReference type="Proteomes" id="UP000483820"/>
    </source>
</evidence>
<proteinExistence type="predicted"/>
<feature type="compositionally biased region" description="Acidic residues" evidence="1">
    <location>
        <begin position="186"/>
        <end position="204"/>
    </location>
</feature>
<dbReference type="Gene3D" id="1.10.287.70">
    <property type="match status" value="1"/>
</dbReference>